<dbReference type="PANTHER" id="PTHR43334:SF1">
    <property type="entry name" value="3-HYDROXYPROPIONATE--COA LIGASE [ADP-FORMING]"/>
    <property type="match status" value="1"/>
</dbReference>
<evidence type="ECO:0000256" key="2">
    <source>
        <dbReference type="ARBA" id="ARBA00022741"/>
    </source>
</evidence>
<dbReference type="PROSITE" id="PS50975">
    <property type="entry name" value="ATP_GRASP"/>
    <property type="match status" value="1"/>
</dbReference>
<organism evidence="5">
    <name type="scientific">anaerobic digester metagenome</name>
    <dbReference type="NCBI Taxonomy" id="1263854"/>
    <lineage>
        <taxon>unclassified sequences</taxon>
        <taxon>metagenomes</taxon>
        <taxon>ecological metagenomes</taxon>
    </lineage>
</organism>
<sequence>METRRIIENVRKSGRTFLTEVESKELLAVRGIPVVSCRVARDEEETVRMAHECGFPVVLKVNSPYIIHKSEHKGVFLNLGGEQSVREAFRSIRRNCAAVDPEASVTVQPMIKKGVEVLIGVIADRQFGPVVAFGLGGVFTEVLKDVVFRMAPVSTEEAEKMVYQIRGNRLLRGYRGYPAVDTLSLQKIITGISQLAVEVEDIEEMDLNPVVVFPRGAMVLDARIKLC</sequence>
<accession>A0A485M8P5</accession>
<evidence type="ECO:0000259" key="4">
    <source>
        <dbReference type="PROSITE" id="PS50975"/>
    </source>
</evidence>
<dbReference type="GO" id="GO:0046872">
    <property type="term" value="F:metal ion binding"/>
    <property type="evidence" value="ECO:0007669"/>
    <property type="project" value="InterPro"/>
</dbReference>
<gene>
    <name evidence="5" type="primary">acd</name>
    <name evidence="5" type="ORF">SCFA_3290003</name>
</gene>
<reference evidence="5" key="1">
    <citation type="submission" date="2019-03" db="EMBL/GenBank/DDBJ databases">
        <authorList>
            <person name="Hao L."/>
        </authorList>
    </citation>
    <scope>NUCLEOTIDE SEQUENCE</scope>
</reference>
<name>A0A485M8P5_9ZZZZ</name>
<dbReference type="Gene3D" id="3.30.470.20">
    <property type="entry name" value="ATP-grasp fold, B domain"/>
    <property type="match status" value="1"/>
</dbReference>
<evidence type="ECO:0000313" key="5">
    <source>
        <dbReference type="EMBL" id="VFU16006.1"/>
    </source>
</evidence>
<dbReference type="EC" id="6.2.1.13" evidence="5"/>
<dbReference type="FunFam" id="3.30.1490.20:FF:000020">
    <property type="entry name" value="Protein lysine acetyltransferase"/>
    <property type="match status" value="1"/>
</dbReference>
<dbReference type="Pfam" id="PF13549">
    <property type="entry name" value="ATP-grasp_5"/>
    <property type="match status" value="1"/>
</dbReference>
<evidence type="ECO:0000256" key="3">
    <source>
        <dbReference type="ARBA" id="ARBA00022840"/>
    </source>
</evidence>
<dbReference type="InterPro" id="IPR013815">
    <property type="entry name" value="ATP_grasp_subdomain_1"/>
</dbReference>
<proteinExistence type="predicted"/>
<dbReference type="EMBL" id="CAADRN010000256">
    <property type="protein sequence ID" value="VFU16006.1"/>
    <property type="molecule type" value="Genomic_DNA"/>
</dbReference>
<keyword evidence="1 5" id="KW-0436">Ligase</keyword>
<dbReference type="GO" id="GO:0005524">
    <property type="term" value="F:ATP binding"/>
    <property type="evidence" value="ECO:0007669"/>
    <property type="project" value="UniProtKB-KW"/>
</dbReference>
<keyword evidence="2" id="KW-0547">Nucleotide-binding</keyword>
<dbReference type="SUPFAM" id="SSF56059">
    <property type="entry name" value="Glutathione synthetase ATP-binding domain-like"/>
    <property type="match status" value="1"/>
</dbReference>
<dbReference type="GO" id="GO:0043758">
    <property type="term" value="F:acetate-CoA ligase (ADP-forming) activity"/>
    <property type="evidence" value="ECO:0007669"/>
    <property type="project" value="UniProtKB-EC"/>
</dbReference>
<feature type="domain" description="ATP-grasp" evidence="4">
    <location>
        <begin position="24"/>
        <end position="60"/>
    </location>
</feature>
<dbReference type="Gene3D" id="3.30.1490.20">
    <property type="entry name" value="ATP-grasp fold, A domain"/>
    <property type="match status" value="1"/>
</dbReference>
<dbReference type="AlphaFoldDB" id="A0A485M8P5"/>
<dbReference type="PANTHER" id="PTHR43334">
    <property type="entry name" value="ACETATE--COA LIGASE [ADP-FORMING]"/>
    <property type="match status" value="1"/>
</dbReference>
<dbReference type="InterPro" id="IPR011761">
    <property type="entry name" value="ATP-grasp"/>
</dbReference>
<protein>
    <submittedName>
        <fullName evidence="5">Acetyl-CoA synthetase (ADP-forming)</fullName>
        <ecNumber evidence="5">6.2.1.13</ecNumber>
    </submittedName>
</protein>
<dbReference type="InterPro" id="IPR051538">
    <property type="entry name" value="Acyl-CoA_Synth/Transferase"/>
</dbReference>
<keyword evidence="3" id="KW-0067">ATP-binding</keyword>
<evidence type="ECO:0000256" key="1">
    <source>
        <dbReference type="ARBA" id="ARBA00022598"/>
    </source>
</evidence>